<dbReference type="InterPro" id="IPR029004">
    <property type="entry name" value="Ribosomal_eL28/Mak16"/>
</dbReference>
<evidence type="ECO:0000256" key="4">
    <source>
        <dbReference type="SAM" id="MobiDB-lite"/>
    </source>
</evidence>
<dbReference type="GO" id="GO:0000460">
    <property type="term" value="P:maturation of 5.8S rRNA"/>
    <property type="evidence" value="ECO:0007669"/>
    <property type="project" value="TreeGrafter"/>
</dbReference>
<keyword evidence="3" id="KW-0539">Nucleus</keyword>
<dbReference type="InterPro" id="IPR006958">
    <property type="entry name" value="Mak16"/>
</dbReference>
<dbReference type="FunFam" id="3.30.390.110:FF:000001">
    <property type="entry name" value="Protein MAK16 homolog"/>
    <property type="match status" value="1"/>
</dbReference>
<evidence type="ECO:0000256" key="2">
    <source>
        <dbReference type="ARBA" id="ARBA00005514"/>
    </source>
</evidence>
<dbReference type="GO" id="GO:0000470">
    <property type="term" value="P:maturation of LSU-rRNA"/>
    <property type="evidence" value="ECO:0007669"/>
    <property type="project" value="TreeGrafter"/>
</dbReference>
<reference evidence="6 7" key="1">
    <citation type="submission" date="2014-04" db="EMBL/GenBank/DDBJ databases">
        <authorList>
            <consortium name="DOE Joint Genome Institute"/>
            <person name="Kuo A."/>
            <person name="Zuccaro A."/>
            <person name="Kohler A."/>
            <person name="Nagy L.G."/>
            <person name="Floudas D."/>
            <person name="Copeland A."/>
            <person name="Barry K.W."/>
            <person name="Cichocki N."/>
            <person name="Veneault-Fourrey C."/>
            <person name="LaButti K."/>
            <person name="Lindquist E.A."/>
            <person name="Lipzen A."/>
            <person name="Lundell T."/>
            <person name="Morin E."/>
            <person name="Murat C."/>
            <person name="Sun H."/>
            <person name="Tunlid A."/>
            <person name="Henrissat B."/>
            <person name="Grigoriev I.V."/>
            <person name="Hibbett D.S."/>
            <person name="Martin F."/>
            <person name="Nordberg H.P."/>
            <person name="Cantor M.N."/>
            <person name="Hua S.X."/>
        </authorList>
    </citation>
    <scope>NUCLEOTIDE SEQUENCE [LARGE SCALE GENOMIC DNA]</scope>
    <source>
        <strain evidence="6 7">MAFF 305830</strain>
    </source>
</reference>
<name>A0A0C3BBZ4_SERVB</name>
<dbReference type="Proteomes" id="UP000054097">
    <property type="component" value="Unassembled WGS sequence"/>
</dbReference>
<dbReference type="PANTHER" id="PTHR23405:SF4">
    <property type="entry name" value="PROTEIN MAK16 HOMOLOG"/>
    <property type="match status" value="1"/>
</dbReference>
<evidence type="ECO:0000313" key="7">
    <source>
        <dbReference type="Proteomes" id="UP000054097"/>
    </source>
</evidence>
<dbReference type="AlphaFoldDB" id="A0A0C3BBZ4"/>
<proteinExistence type="inferred from homology"/>
<evidence type="ECO:0000256" key="1">
    <source>
        <dbReference type="ARBA" id="ARBA00004123"/>
    </source>
</evidence>
<reference evidence="7" key="2">
    <citation type="submission" date="2015-01" db="EMBL/GenBank/DDBJ databases">
        <title>Evolutionary Origins and Diversification of the Mycorrhizal Mutualists.</title>
        <authorList>
            <consortium name="DOE Joint Genome Institute"/>
            <consortium name="Mycorrhizal Genomics Consortium"/>
            <person name="Kohler A."/>
            <person name="Kuo A."/>
            <person name="Nagy L.G."/>
            <person name="Floudas D."/>
            <person name="Copeland A."/>
            <person name="Barry K.W."/>
            <person name="Cichocki N."/>
            <person name="Veneault-Fourrey C."/>
            <person name="LaButti K."/>
            <person name="Lindquist E.A."/>
            <person name="Lipzen A."/>
            <person name="Lundell T."/>
            <person name="Morin E."/>
            <person name="Murat C."/>
            <person name="Riley R."/>
            <person name="Ohm R."/>
            <person name="Sun H."/>
            <person name="Tunlid A."/>
            <person name="Henrissat B."/>
            <person name="Grigoriev I.V."/>
            <person name="Hibbett D.S."/>
            <person name="Martin F."/>
        </authorList>
    </citation>
    <scope>NUCLEOTIDE SEQUENCE [LARGE SCALE GENOMIC DNA]</scope>
    <source>
        <strain evidence="7">MAFF 305830</strain>
    </source>
</reference>
<dbReference type="GO" id="GO:0005730">
    <property type="term" value="C:nucleolus"/>
    <property type="evidence" value="ECO:0007669"/>
    <property type="project" value="TreeGrafter"/>
</dbReference>
<keyword evidence="7" id="KW-1185">Reference proteome</keyword>
<comment type="subcellular location">
    <subcellularLocation>
        <location evidence="1">Nucleus</location>
    </subcellularLocation>
</comment>
<evidence type="ECO:0000256" key="3">
    <source>
        <dbReference type="ARBA" id="ARBA00023242"/>
    </source>
</evidence>
<feature type="compositionally biased region" description="Acidic residues" evidence="4">
    <location>
        <begin position="247"/>
        <end position="262"/>
    </location>
</feature>
<dbReference type="OrthoDB" id="10251342at2759"/>
<dbReference type="HOGENOM" id="CLU_050888_0_0_1"/>
<organism evidence="6 7">
    <name type="scientific">Serendipita vermifera MAFF 305830</name>
    <dbReference type="NCBI Taxonomy" id="933852"/>
    <lineage>
        <taxon>Eukaryota</taxon>
        <taxon>Fungi</taxon>
        <taxon>Dikarya</taxon>
        <taxon>Basidiomycota</taxon>
        <taxon>Agaricomycotina</taxon>
        <taxon>Agaricomycetes</taxon>
        <taxon>Sebacinales</taxon>
        <taxon>Serendipitaceae</taxon>
        <taxon>Serendipita</taxon>
    </lineage>
</organism>
<dbReference type="GO" id="GO:0030687">
    <property type="term" value="C:preribosome, large subunit precursor"/>
    <property type="evidence" value="ECO:0007669"/>
    <property type="project" value="TreeGrafter"/>
</dbReference>
<feature type="compositionally biased region" description="Basic residues" evidence="4">
    <location>
        <begin position="283"/>
        <end position="305"/>
    </location>
</feature>
<dbReference type="PANTHER" id="PTHR23405">
    <property type="entry name" value="MAINTENANCE OF KILLER 16 MAK16 PROTEIN-RELATED"/>
    <property type="match status" value="1"/>
</dbReference>
<feature type="domain" description="Ribosomal eL28/Mak16" evidence="5">
    <location>
        <begin position="6"/>
        <end position="118"/>
    </location>
</feature>
<dbReference type="EMBL" id="KN824277">
    <property type="protein sequence ID" value="KIM34355.1"/>
    <property type="molecule type" value="Genomic_DNA"/>
</dbReference>
<evidence type="ECO:0000259" key="5">
    <source>
        <dbReference type="Pfam" id="PF01778"/>
    </source>
</evidence>
<dbReference type="Pfam" id="PF01778">
    <property type="entry name" value="Ribosomal_L28e"/>
    <property type="match status" value="1"/>
</dbReference>
<sequence length="384" mass="44740">MQVDDVIWSVINSQFCSYKVKTTTQNFCRNEYNVTGFCNRQSCPLANSRYATVREKEGVLYLYVKTIERAHTPANMWERIKLSKNYTKALEQIDQELIYWPSFTIHKCKQRVTKITQYLIKMRRLKLRQQPKLIGVKKKLDRRELRREEKALAAAHIERSIQKELIERLKSKAYGDAPLNVNEDVWKAVLDGERAKEKIKEGGVELEDEESEEDEEEENEFDVEYVEADDDEDEEDYGGREFVSDDSAIESDGAEDLEDLAGGDDRGTSEEDSDDSDEENKKPARAGTKRKAKPPPKRPTKRPKKGTTIYLHLPAPLADHLSQGLVWRSKWRRRRSHSQKKPYCLGEVHPQTLFTRVHEIINYTRNYFFGGFFESIRTASFENT</sequence>
<evidence type="ECO:0000313" key="6">
    <source>
        <dbReference type="EMBL" id="KIM34355.1"/>
    </source>
</evidence>
<protein>
    <recommendedName>
        <fullName evidence="5">Ribosomal eL28/Mak16 domain-containing protein</fullName>
    </recommendedName>
</protein>
<gene>
    <name evidence="6" type="ORF">M408DRAFT_94478</name>
</gene>
<feature type="compositionally biased region" description="Acidic residues" evidence="4">
    <location>
        <begin position="204"/>
        <end position="236"/>
    </location>
</feature>
<feature type="region of interest" description="Disordered" evidence="4">
    <location>
        <begin position="199"/>
        <end position="307"/>
    </location>
</feature>
<dbReference type="STRING" id="933852.A0A0C3BBZ4"/>
<dbReference type="Pfam" id="PF04874">
    <property type="entry name" value="Mak16"/>
    <property type="match status" value="1"/>
</dbReference>
<dbReference type="Gene3D" id="3.30.390.110">
    <property type="match status" value="1"/>
</dbReference>
<accession>A0A0C3BBZ4</accession>
<comment type="similarity">
    <text evidence="2">Belongs to the MAK16 family.</text>
</comment>